<dbReference type="AlphaFoldDB" id="A0A1L9RNL7"/>
<evidence type="ECO:0000313" key="4">
    <source>
        <dbReference type="Proteomes" id="UP000184383"/>
    </source>
</evidence>
<dbReference type="Pfam" id="PF23207">
    <property type="entry name" value="PH_SPO71"/>
    <property type="match status" value="1"/>
</dbReference>
<proteinExistence type="predicted"/>
<dbReference type="GeneID" id="63743793"/>
<dbReference type="Pfam" id="PF15407">
    <property type="entry name" value="Spo7_2_N"/>
    <property type="match status" value="1"/>
</dbReference>
<feature type="compositionally biased region" description="Polar residues" evidence="1">
    <location>
        <begin position="169"/>
        <end position="201"/>
    </location>
</feature>
<evidence type="ECO:0000259" key="2">
    <source>
        <dbReference type="PROSITE" id="PS50003"/>
    </source>
</evidence>
<dbReference type="Pfam" id="PF15404">
    <property type="entry name" value="PH_4"/>
    <property type="match status" value="1"/>
</dbReference>
<feature type="region of interest" description="Disordered" evidence="1">
    <location>
        <begin position="42"/>
        <end position="251"/>
    </location>
</feature>
<dbReference type="SUPFAM" id="SSF50729">
    <property type="entry name" value="PH domain-like"/>
    <property type="match status" value="1"/>
</dbReference>
<dbReference type="InterPro" id="IPR011993">
    <property type="entry name" value="PH-like_dom_sf"/>
</dbReference>
<dbReference type="InterPro" id="IPR040345">
    <property type="entry name" value="Mug56/Spo71"/>
</dbReference>
<feature type="region of interest" description="Disordered" evidence="1">
    <location>
        <begin position="708"/>
        <end position="741"/>
    </location>
</feature>
<dbReference type="OrthoDB" id="5579281at2759"/>
<dbReference type="SMART" id="SM01316">
    <property type="entry name" value="Spo7_2_N"/>
    <property type="match status" value="1"/>
</dbReference>
<keyword evidence="4" id="KW-1185">Reference proteome</keyword>
<dbReference type="PANTHER" id="PTHR28076:SF1">
    <property type="entry name" value="PROSPORE MEMBRANE ADAPTER PROTEIN SPO71"/>
    <property type="match status" value="1"/>
</dbReference>
<dbReference type="VEuPathDB" id="FungiDB:ASPWEDRAFT_108108"/>
<name>A0A1L9RNL7_ASPWE</name>
<reference evidence="4" key="1">
    <citation type="journal article" date="2017" name="Genome Biol.">
        <title>Comparative genomics reveals high biological diversity and specific adaptations in the industrially and medically important fungal genus Aspergillus.</title>
        <authorList>
            <person name="de Vries R.P."/>
            <person name="Riley R."/>
            <person name="Wiebenga A."/>
            <person name="Aguilar-Osorio G."/>
            <person name="Amillis S."/>
            <person name="Uchima C.A."/>
            <person name="Anderluh G."/>
            <person name="Asadollahi M."/>
            <person name="Askin M."/>
            <person name="Barry K."/>
            <person name="Battaglia E."/>
            <person name="Bayram O."/>
            <person name="Benocci T."/>
            <person name="Braus-Stromeyer S.A."/>
            <person name="Caldana C."/>
            <person name="Canovas D."/>
            <person name="Cerqueira G.C."/>
            <person name="Chen F."/>
            <person name="Chen W."/>
            <person name="Choi C."/>
            <person name="Clum A."/>
            <person name="Dos Santos R.A."/>
            <person name="Damasio A.R."/>
            <person name="Diallinas G."/>
            <person name="Emri T."/>
            <person name="Fekete E."/>
            <person name="Flipphi M."/>
            <person name="Freyberg S."/>
            <person name="Gallo A."/>
            <person name="Gournas C."/>
            <person name="Habgood R."/>
            <person name="Hainaut M."/>
            <person name="Harispe M.L."/>
            <person name="Henrissat B."/>
            <person name="Hilden K.S."/>
            <person name="Hope R."/>
            <person name="Hossain A."/>
            <person name="Karabika E."/>
            <person name="Karaffa L."/>
            <person name="Karanyi Z."/>
            <person name="Krasevec N."/>
            <person name="Kuo A."/>
            <person name="Kusch H."/>
            <person name="LaButti K."/>
            <person name="Lagendijk E.L."/>
            <person name="Lapidus A."/>
            <person name="Levasseur A."/>
            <person name="Lindquist E."/>
            <person name="Lipzen A."/>
            <person name="Logrieco A.F."/>
            <person name="MacCabe A."/>
            <person name="Maekelae M.R."/>
            <person name="Malavazi I."/>
            <person name="Melin P."/>
            <person name="Meyer V."/>
            <person name="Mielnichuk N."/>
            <person name="Miskei M."/>
            <person name="Molnar A.P."/>
            <person name="Mule G."/>
            <person name="Ngan C.Y."/>
            <person name="Orejas M."/>
            <person name="Orosz E."/>
            <person name="Ouedraogo J.P."/>
            <person name="Overkamp K.M."/>
            <person name="Park H.-S."/>
            <person name="Perrone G."/>
            <person name="Piumi F."/>
            <person name="Punt P.J."/>
            <person name="Ram A.F."/>
            <person name="Ramon A."/>
            <person name="Rauscher S."/>
            <person name="Record E."/>
            <person name="Riano-Pachon D.M."/>
            <person name="Robert V."/>
            <person name="Roehrig J."/>
            <person name="Ruller R."/>
            <person name="Salamov A."/>
            <person name="Salih N.S."/>
            <person name="Samson R.A."/>
            <person name="Sandor E."/>
            <person name="Sanguinetti M."/>
            <person name="Schuetze T."/>
            <person name="Sepcic K."/>
            <person name="Shelest E."/>
            <person name="Sherlock G."/>
            <person name="Sophianopoulou V."/>
            <person name="Squina F.M."/>
            <person name="Sun H."/>
            <person name="Susca A."/>
            <person name="Todd R.B."/>
            <person name="Tsang A."/>
            <person name="Unkles S.E."/>
            <person name="van de Wiele N."/>
            <person name="van Rossen-Uffink D."/>
            <person name="Oliveira J.V."/>
            <person name="Vesth T.C."/>
            <person name="Visser J."/>
            <person name="Yu J.-H."/>
            <person name="Zhou M."/>
            <person name="Andersen M.R."/>
            <person name="Archer D.B."/>
            <person name="Baker S.E."/>
            <person name="Benoit I."/>
            <person name="Brakhage A.A."/>
            <person name="Braus G.H."/>
            <person name="Fischer R."/>
            <person name="Frisvad J.C."/>
            <person name="Goldman G.H."/>
            <person name="Houbraken J."/>
            <person name="Oakley B."/>
            <person name="Pocsi I."/>
            <person name="Scazzocchio C."/>
            <person name="Seiboth B."/>
            <person name="vanKuyk P.A."/>
            <person name="Wortman J."/>
            <person name="Dyer P.S."/>
            <person name="Grigoriev I.V."/>
        </authorList>
    </citation>
    <scope>NUCLEOTIDE SEQUENCE [LARGE SCALE GENOMIC DNA]</scope>
    <source>
        <strain evidence="4">DTO 134E9</strain>
    </source>
</reference>
<feature type="compositionally biased region" description="Acidic residues" evidence="1">
    <location>
        <begin position="60"/>
        <end position="79"/>
    </location>
</feature>
<sequence length="1031" mass="117375">MTSRRFFIGPIPKGWLQNHRKSWFKTRLRFKNYSSKTVSFSLDPVVVPPDSDQPPSPIPEQDESGDTTGENEIETEDANESSGQETGSRPLRTISHTLDESSQIMATPASNTGGSSIPNRDNSNYISANKPKDAASYFTAREQSSSAPDAGQSSLGLNIEGLDPGQVSGEASRQTLSIPTQNDPSQLSPAASASELDSTTELLRPQSRFKGKGKHPGPSSTNLERQEPLSEEGDGEESPSNGGQSEQNNMLPFSGKIAKYNLDDNLMDKKRRLRARVSMTYGTFSGKIPRRNKMQEGEILKAENMLIRVEETMQKELPEDYTENDSQRMETRVVDKWREFLVVCRKTSDEDAPFSLEMYRTRVIPELQKSGSRIAPYYKTTLGRKHSRVNLYSSLDKTIVIWGPSKLGTKIYILRPRSTAHAVEWYTFICQVLGWRRPSSLPINIPDLGVSLIFNNPFVQPETNADPRNNSTSDSDSPNQPMVEEQYAAAAIIRGCIEMLESRPEWTEVLKEWSKTEKMGLAWKRYDRLEWVFGVNEEKMYGTMAMQTSHELELRPRQHYSTSIKNDDGKEEEPEPVEGFLVRLTSQRGAHQRMNKMFFKRLYFFTQDHHLLFCKPSKSFPPAPPKLSLSDDTAVPSSQQILDAMPLSYGIDPYPLKNGEIKWLSKGNKEYTKRNDEYAYAQLQRNLHNLKETDGYVDLCRVQEVRRVQRGSSPADPNIDGGPDVGFHPEPRDTNRDDGATDQFDDERTFEMAMDNGLVMRLQAYDTTTRDEWMKRLDALVKYWKARCGVDAAELKNVRRRNMDILDVDEETESLIGQFARKWEVKKTEASPHLHNMCALSGCRPIRMSGHLYRKPRRHTTFKRCSVILTAGQMLIFRSSLRKRNGVEIPHIHQELESSLDLQDCYIYSGLLTENDLLYANQTFDSNRPGRHALPRVYLSTDVYTSSDEDSAVTFVVWQPLRKNYFRAREAGDKGKVKNTLKQVSTLGVHGRTVVFKARSRVEKDIWVSSIASEIDRLQEERQDDIRIVSG</sequence>
<organism evidence="3 4">
    <name type="scientific">Aspergillus wentii DTO 134E9</name>
    <dbReference type="NCBI Taxonomy" id="1073089"/>
    <lineage>
        <taxon>Eukaryota</taxon>
        <taxon>Fungi</taxon>
        <taxon>Dikarya</taxon>
        <taxon>Ascomycota</taxon>
        <taxon>Pezizomycotina</taxon>
        <taxon>Eurotiomycetes</taxon>
        <taxon>Eurotiomycetidae</taxon>
        <taxon>Eurotiales</taxon>
        <taxon>Aspergillaceae</taxon>
        <taxon>Aspergillus</taxon>
        <taxon>Aspergillus subgen. Cremei</taxon>
    </lineage>
</organism>
<feature type="compositionally biased region" description="Polar residues" evidence="1">
    <location>
        <begin position="238"/>
        <end position="251"/>
    </location>
</feature>
<feature type="domain" description="PH" evidence="2">
    <location>
        <begin position="574"/>
        <end position="782"/>
    </location>
</feature>
<dbReference type="InterPro" id="IPR039486">
    <property type="entry name" value="Mug56/Spo71_PH"/>
</dbReference>
<dbReference type="RefSeq" id="XP_040690197.1">
    <property type="nucleotide sequence ID" value="XM_040827945.1"/>
</dbReference>
<protein>
    <recommendedName>
        <fullName evidence="2">PH domain-containing protein</fullName>
    </recommendedName>
</protein>
<dbReference type="GO" id="GO:0005628">
    <property type="term" value="C:prospore membrane"/>
    <property type="evidence" value="ECO:0007669"/>
    <property type="project" value="TreeGrafter"/>
</dbReference>
<feature type="compositionally biased region" description="Polar residues" evidence="1">
    <location>
        <begin position="94"/>
        <end position="127"/>
    </location>
</feature>
<feature type="region of interest" description="Disordered" evidence="1">
    <location>
        <begin position="461"/>
        <end position="481"/>
    </location>
</feature>
<dbReference type="PROSITE" id="PS50003">
    <property type="entry name" value="PH_DOMAIN"/>
    <property type="match status" value="2"/>
</dbReference>
<feature type="domain" description="PH" evidence="2">
    <location>
        <begin position="845"/>
        <end position="1016"/>
    </location>
</feature>
<feature type="compositionally biased region" description="Polar residues" evidence="1">
    <location>
        <begin position="461"/>
        <end position="480"/>
    </location>
</feature>
<dbReference type="GO" id="GO:1902657">
    <property type="term" value="P:protein localization to prospore membrane"/>
    <property type="evidence" value="ECO:0007669"/>
    <property type="project" value="InterPro"/>
</dbReference>
<accession>A0A1L9RNL7</accession>
<dbReference type="InterPro" id="IPR001849">
    <property type="entry name" value="PH_domain"/>
</dbReference>
<dbReference type="EMBL" id="KV878211">
    <property type="protein sequence ID" value="OJJ36521.1"/>
    <property type="molecule type" value="Genomic_DNA"/>
</dbReference>
<gene>
    <name evidence="3" type="ORF">ASPWEDRAFT_108108</name>
</gene>
<evidence type="ECO:0000313" key="3">
    <source>
        <dbReference type="EMBL" id="OJJ36521.1"/>
    </source>
</evidence>
<dbReference type="STRING" id="1073089.A0A1L9RNL7"/>
<dbReference type="Proteomes" id="UP000184383">
    <property type="component" value="Unassembled WGS sequence"/>
</dbReference>
<dbReference type="InterPro" id="IPR057379">
    <property type="entry name" value="PH_SPO71"/>
</dbReference>
<feature type="compositionally biased region" description="Polar residues" evidence="1">
    <location>
        <begin position="141"/>
        <end position="156"/>
    </location>
</feature>
<dbReference type="SMART" id="SM00233">
    <property type="entry name" value="PH"/>
    <property type="match status" value="2"/>
</dbReference>
<dbReference type="PANTHER" id="PTHR28076">
    <property type="entry name" value="SPORULATION-SPECIFIC PROTEIN 71"/>
    <property type="match status" value="1"/>
</dbReference>
<feature type="compositionally biased region" description="Basic and acidic residues" evidence="1">
    <location>
        <begin position="727"/>
        <end position="739"/>
    </location>
</feature>
<evidence type="ECO:0000256" key="1">
    <source>
        <dbReference type="SAM" id="MobiDB-lite"/>
    </source>
</evidence>
<dbReference type="InterPro" id="IPR029217">
    <property type="entry name" value="Spo7_2_N"/>
</dbReference>
<dbReference type="Gene3D" id="2.30.29.30">
    <property type="entry name" value="Pleckstrin-homology domain (PH domain)/Phosphotyrosine-binding domain (PTB)"/>
    <property type="match status" value="1"/>
</dbReference>